<evidence type="ECO:0000256" key="10">
    <source>
        <dbReference type="ARBA" id="ARBA00023237"/>
    </source>
</evidence>
<keyword evidence="13" id="KW-0732">Signal</keyword>
<keyword evidence="7" id="KW-0406">Ion transport</keyword>
<dbReference type="InterPro" id="IPR012910">
    <property type="entry name" value="Plug_dom"/>
</dbReference>
<evidence type="ECO:0000256" key="12">
    <source>
        <dbReference type="RuleBase" id="RU003357"/>
    </source>
</evidence>
<dbReference type="SUPFAM" id="SSF56935">
    <property type="entry name" value="Porins"/>
    <property type="match status" value="1"/>
</dbReference>
<dbReference type="Proteomes" id="UP000759103">
    <property type="component" value="Unassembled WGS sequence"/>
</dbReference>
<keyword evidence="2 11" id="KW-0813">Transport</keyword>
<dbReference type="Gene3D" id="2.40.170.20">
    <property type="entry name" value="TonB-dependent receptor, beta-barrel domain"/>
    <property type="match status" value="1"/>
</dbReference>
<dbReference type="InterPro" id="IPR036942">
    <property type="entry name" value="Beta-barrel_TonB_sf"/>
</dbReference>
<evidence type="ECO:0000313" key="17">
    <source>
        <dbReference type="Proteomes" id="UP000759103"/>
    </source>
</evidence>
<keyword evidence="8 12" id="KW-0798">TonB box</keyword>
<evidence type="ECO:0000256" key="13">
    <source>
        <dbReference type="SAM" id="SignalP"/>
    </source>
</evidence>
<evidence type="ECO:0000259" key="14">
    <source>
        <dbReference type="Pfam" id="PF00593"/>
    </source>
</evidence>
<comment type="caution">
    <text evidence="16">The sequence shown here is derived from an EMBL/GenBank/DDBJ whole genome shotgun (WGS) entry which is preliminary data.</text>
</comment>
<organism evidence="16 17">
    <name type="scientific">Sphingomonas citri</name>
    <dbReference type="NCBI Taxonomy" id="2862499"/>
    <lineage>
        <taxon>Bacteria</taxon>
        <taxon>Pseudomonadati</taxon>
        <taxon>Pseudomonadota</taxon>
        <taxon>Alphaproteobacteria</taxon>
        <taxon>Sphingomonadales</taxon>
        <taxon>Sphingomonadaceae</taxon>
        <taxon>Sphingomonas</taxon>
    </lineage>
</organism>
<keyword evidence="17" id="KW-1185">Reference proteome</keyword>
<dbReference type="Pfam" id="PF07715">
    <property type="entry name" value="Plug"/>
    <property type="match status" value="1"/>
</dbReference>
<evidence type="ECO:0000259" key="15">
    <source>
        <dbReference type="Pfam" id="PF07715"/>
    </source>
</evidence>
<evidence type="ECO:0000256" key="4">
    <source>
        <dbReference type="ARBA" id="ARBA00022496"/>
    </source>
</evidence>
<evidence type="ECO:0000256" key="9">
    <source>
        <dbReference type="ARBA" id="ARBA00023136"/>
    </source>
</evidence>
<dbReference type="RefSeq" id="WP_219747634.1">
    <property type="nucleotide sequence ID" value="NZ_JAHXZN010000001.1"/>
</dbReference>
<comment type="subcellular location">
    <subcellularLocation>
        <location evidence="1 11">Cell outer membrane</location>
        <topology evidence="1 11">Multi-pass membrane protein</topology>
    </subcellularLocation>
</comment>
<accession>A0ABS7BKW2</accession>
<keyword evidence="5 11" id="KW-0812">Transmembrane</keyword>
<dbReference type="InterPro" id="IPR039426">
    <property type="entry name" value="TonB-dep_rcpt-like"/>
</dbReference>
<evidence type="ECO:0000256" key="11">
    <source>
        <dbReference type="PROSITE-ProRule" id="PRU01360"/>
    </source>
</evidence>
<name>A0ABS7BKW2_9SPHN</name>
<keyword evidence="16" id="KW-0675">Receptor</keyword>
<evidence type="ECO:0000256" key="2">
    <source>
        <dbReference type="ARBA" id="ARBA00022448"/>
    </source>
</evidence>
<gene>
    <name evidence="16" type="ORF">KZ820_05845</name>
</gene>
<dbReference type="PANTHER" id="PTHR32552">
    <property type="entry name" value="FERRICHROME IRON RECEPTOR-RELATED"/>
    <property type="match status" value="1"/>
</dbReference>
<proteinExistence type="inferred from homology"/>
<feature type="domain" description="TonB-dependent receptor plug" evidence="15">
    <location>
        <begin position="56"/>
        <end position="166"/>
    </location>
</feature>
<keyword evidence="6" id="KW-0408">Iron</keyword>
<dbReference type="InterPro" id="IPR000531">
    <property type="entry name" value="Beta-barrel_TonB"/>
</dbReference>
<feature type="signal peptide" evidence="13">
    <location>
        <begin position="1"/>
        <end position="23"/>
    </location>
</feature>
<protein>
    <submittedName>
        <fullName evidence="16">TonB-dependent receptor</fullName>
    </submittedName>
</protein>
<keyword evidence="10 11" id="KW-0998">Cell outer membrane</keyword>
<feature type="domain" description="TonB-dependent receptor-like beta-barrel" evidence="14">
    <location>
        <begin position="286"/>
        <end position="730"/>
    </location>
</feature>
<keyword evidence="3 11" id="KW-1134">Transmembrane beta strand</keyword>
<evidence type="ECO:0000256" key="8">
    <source>
        <dbReference type="ARBA" id="ARBA00023077"/>
    </source>
</evidence>
<keyword evidence="4" id="KW-0410">Iron transport</keyword>
<evidence type="ECO:0000256" key="7">
    <source>
        <dbReference type="ARBA" id="ARBA00023065"/>
    </source>
</evidence>
<evidence type="ECO:0000313" key="16">
    <source>
        <dbReference type="EMBL" id="MBW6530253.1"/>
    </source>
</evidence>
<dbReference type="PANTHER" id="PTHR32552:SF81">
    <property type="entry name" value="TONB-DEPENDENT OUTER MEMBRANE RECEPTOR"/>
    <property type="match status" value="1"/>
</dbReference>
<dbReference type="PROSITE" id="PS52016">
    <property type="entry name" value="TONB_DEPENDENT_REC_3"/>
    <property type="match status" value="1"/>
</dbReference>
<evidence type="ECO:0000256" key="3">
    <source>
        <dbReference type="ARBA" id="ARBA00022452"/>
    </source>
</evidence>
<evidence type="ECO:0000256" key="5">
    <source>
        <dbReference type="ARBA" id="ARBA00022692"/>
    </source>
</evidence>
<comment type="similarity">
    <text evidence="11 12">Belongs to the TonB-dependent receptor family.</text>
</comment>
<evidence type="ECO:0000256" key="6">
    <source>
        <dbReference type="ARBA" id="ARBA00023004"/>
    </source>
</evidence>
<dbReference type="EMBL" id="JAHXZN010000001">
    <property type="protein sequence ID" value="MBW6530253.1"/>
    <property type="molecule type" value="Genomic_DNA"/>
</dbReference>
<evidence type="ECO:0000256" key="1">
    <source>
        <dbReference type="ARBA" id="ARBA00004571"/>
    </source>
</evidence>
<reference evidence="16 17" key="1">
    <citation type="submission" date="2021-07" db="EMBL/GenBank/DDBJ databases">
        <title>Sphingomonas sp.</title>
        <authorList>
            <person name="Feng G."/>
            <person name="Li J."/>
            <person name="Pan M."/>
        </authorList>
    </citation>
    <scope>NUCLEOTIDE SEQUENCE [LARGE SCALE GENOMIC DNA]</scope>
    <source>
        <strain evidence="16 17">RRHST34</strain>
    </source>
</reference>
<keyword evidence="9 11" id="KW-0472">Membrane</keyword>
<dbReference type="Pfam" id="PF00593">
    <property type="entry name" value="TonB_dep_Rec_b-barrel"/>
    <property type="match status" value="1"/>
</dbReference>
<feature type="chain" id="PRO_5047448837" evidence="13">
    <location>
        <begin position="24"/>
        <end position="768"/>
    </location>
</feature>
<sequence>MRNIRRSASVASALALFLGGAAAAQQASPEAAPPEREAVQVGDIIVTAQKREQLLSDVPQSMSVLGSEALEQRQARTIADYAALVPGLSFESGNPGQTRVVLRGINAGGASPTVAVYLDDTPFGSSTGQTNGATLAGDFDTFDIERLEVLRGPQGTLYGANSLGGVVKYVTVAPKLGEWEARGQGGVETVRDGGTGYYGNALVNVPLGDAVALRASGFYRRTAGYIDAIGIADEDVNRARSYGGRASLLLKPSDRLSLRLTAVLQNIEVDSRNAFDADAATLRPITADPFTGASTGGREVRYQLFPDRNEVSYRLYTGTLDYDLGFASFTSVTSYSRQVATDRSDVSYSDLGGITLAQYASSAIYGLAPDAYGIYYPNRSTQKKFTQELRLASNGSATFEWLVGGYYTREPGQLYQRYYPFDTATGRPVTPVPEIPGFNGLVLAQLDSTYKEFAGFGSATLHFSDTFDLTAGGRYSHNDQRTTQTLDGALFNGPSQNRATSKEGVFTWSVSPRYEFARHSEVYARVAKGYRPGGPNVVPPGAGPDYPLQTDADTLMSYEAGIRAETADRTFGIDLSGYYLDWDKTLIVATFQTDAGPISADANGRGARSYGVEATATLRPTRGFTVTTTVAYNNTRLRGDTSNGGRDGDQLPFAPTWNANVSAEYSWDWDGARPYVGADVSTVSDRLGNFDAAYRDLFGRRITFDGYTTASLRAGVSLGRFDLSVYARNIGDSRGLISAGTYPTRPNGAIEVSPIQPRTIGATLGVGF</sequence>